<evidence type="ECO:0000256" key="4">
    <source>
        <dbReference type="ARBA" id="ARBA00022759"/>
    </source>
</evidence>
<accession>A0ABS9SPS7</accession>
<protein>
    <recommendedName>
        <fullName evidence="7 8">Ribonuclease P protein component</fullName>
        <shortName evidence="7">RNase P protein</shortName>
        <shortName evidence="7">RNaseP protein</shortName>
        <ecNumber evidence="7 8">3.1.26.5</ecNumber>
    </recommendedName>
    <alternativeName>
        <fullName evidence="7">Protein C5</fullName>
    </alternativeName>
</protein>
<evidence type="ECO:0000256" key="3">
    <source>
        <dbReference type="ARBA" id="ARBA00022722"/>
    </source>
</evidence>
<dbReference type="InterPro" id="IPR000100">
    <property type="entry name" value="RNase_P"/>
</dbReference>
<evidence type="ECO:0000256" key="7">
    <source>
        <dbReference type="HAMAP-Rule" id="MF_00227"/>
    </source>
</evidence>
<dbReference type="InterPro" id="IPR020568">
    <property type="entry name" value="Ribosomal_Su5_D2-typ_SF"/>
</dbReference>
<comment type="function">
    <text evidence="1 7">RNaseP catalyzes the removal of the 5'-leader sequence from pre-tRNA to produce the mature 5'-terminus. It can also cleave other RNA substrates such as 4.5S RNA. The protein component plays an auxiliary but essential role in vivo by binding to the 5'-leader sequence and broadening the substrate specificity of the ribozyme.</text>
</comment>
<keyword evidence="6 7" id="KW-0694">RNA-binding</keyword>
<dbReference type="Gene3D" id="3.30.230.10">
    <property type="match status" value="1"/>
</dbReference>
<dbReference type="HAMAP" id="MF_00227">
    <property type="entry name" value="RNase_P"/>
    <property type="match status" value="1"/>
</dbReference>
<dbReference type="GO" id="GO:0004526">
    <property type="term" value="F:ribonuclease P activity"/>
    <property type="evidence" value="ECO:0007669"/>
    <property type="project" value="UniProtKB-EC"/>
</dbReference>
<dbReference type="PANTHER" id="PTHR33992:SF1">
    <property type="entry name" value="RIBONUCLEASE P PROTEIN COMPONENT"/>
    <property type="match status" value="1"/>
</dbReference>
<keyword evidence="3 7" id="KW-0540">Nuclease</keyword>
<organism evidence="9 10">
    <name type="scientific">Niabella ginsengisoli</name>
    <dbReference type="NCBI Taxonomy" id="522298"/>
    <lineage>
        <taxon>Bacteria</taxon>
        <taxon>Pseudomonadati</taxon>
        <taxon>Bacteroidota</taxon>
        <taxon>Chitinophagia</taxon>
        <taxon>Chitinophagales</taxon>
        <taxon>Chitinophagaceae</taxon>
        <taxon>Niabella</taxon>
    </lineage>
</organism>
<proteinExistence type="inferred from homology"/>
<evidence type="ECO:0000256" key="6">
    <source>
        <dbReference type="ARBA" id="ARBA00022884"/>
    </source>
</evidence>
<dbReference type="Pfam" id="PF00825">
    <property type="entry name" value="Ribonuclease_P"/>
    <property type="match status" value="1"/>
</dbReference>
<comment type="catalytic activity">
    <reaction evidence="7">
        <text>Endonucleolytic cleavage of RNA, removing 5'-extranucleotides from tRNA precursor.</text>
        <dbReference type="EC" id="3.1.26.5"/>
    </reaction>
</comment>
<dbReference type="EC" id="3.1.26.5" evidence="7 8"/>
<evidence type="ECO:0000256" key="8">
    <source>
        <dbReference type="NCBIfam" id="TIGR00188"/>
    </source>
</evidence>
<sequence>MSQYSFPKSQRLKSRKKLQQIFAEGKNVRAENIRIVYLNEEAVLSEVKCGVGLTTKYFKKAVDRNRIKRLLREAYRLQQHPLNDYILQMQNSLSVFILYTGKELPTYATLYENVGVALRKLLKSLHAKSVEDT</sequence>
<keyword evidence="2 7" id="KW-0819">tRNA processing</keyword>
<evidence type="ECO:0000256" key="2">
    <source>
        <dbReference type="ARBA" id="ARBA00022694"/>
    </source>
</evidence>
<evidence type="ECO:0000256" key="1">
    <source>
        <dbReference type="ARBA" id="ARBA00002663"/>
    </source>
</evidence>
<evidence type="ECO:0000313" key="10">
    <source>
        <dbReference type="Proteomes" id="UP001202248"/>
    </source>
</evidence>
<evidence type="ECO:0000313" key="9">
    <source>
        <dbReference type="EMBL" id="MCH5600385.1"/>
    </source>
</evidence>
<dbReference type="RefSeq" id="WP_240832505.1">
    <property type="nucleotide sequence ID" value="NZ_JAKWBL010000004.1"/>
</dbReference>
<name>A0ABS9SPS7_9BACT</name>
<dbReference type="EMBL" id="JAKWBL010000004">
    <property type="protein sequence ID" value="MCH5600385.1"/>
    <property type="molecule type" value="Genomic_DNA"/>
</dbReference>
<comment type="caution">
    <text evidence="9">The sequence shown here is derived from an EMBL/GenBank/DDBJ whole genome shotgun (WGS) entry which is preliminary data.</text>
</comment>
<dbReference type="InterPro" id="IPR014721">
    <property type="entry name" value="Ribsml_uS5_D2-typ_fold_subgr"/>
</dbReference>
<dbReference type="SUPFAM" id="SSF54211">
    <property type="entry name" value="Ribosomal protein S5 domain 2-like"/>
    <property type="match status" value="1"/>
</dbReference>
<comment type="subunit">
    <text evidence="7">Consists of a catalytic RNA component (M1 or rnpB) and a protein subunit.</text>
</comment>
<evidence type="ECO:0000256" key="5">
    <source>
        <dbReference type="ARBA" id="ARBA00022801"/>
    </source>
</evidence>
<gene>
    <name evidence="7 9" type="primary">rnpA</name>
    <name evidence="9" type="ORF">MKP09_21925</name>
</gene>
<keyword evidence="5 7" id="KW-0378">Hydrolase</keyword>
<comment type="similarity">
    <text evidence="7">Belongs to the RnpA family.</text>
</comment>
<dbReference type="PANTHER" id="PTHR33992">
    <property type="entry name" value="RIBONUCLEASE P PROTEIN COMPONENT"/>
    <property type="match status" value="1"/>
</dbReference>
<keyword evidence="10" id="KW-1185">Reference proteome</keyword>
<dbReference type="NCBIfam" id="TIGR00188">
    <property type="entry name" value="rnpA"/>
    <property type="match status" value="1"/>
</dbReference>
<reference evidence="9 10" key="1">
    <citation type="submission" date="2022-02" db="EMBL/GenBank/DDBJ databases">
        <authorList>
            <person name="Min J."/>
        </authorList>
    </citation>
    <scope>NUCLEOTIDE SEQUENCE [LARGE SCALE GENOMIC DNA]</scope>
    <source>
        <strain evidence="9 10">GR10-1</strain>
    </source>
</reference>
<keyword evidence="4 7" id="KW-0255">Endonuclease</keyword>
<dbReference type="InterPro" id="IPR020539">
    <property type="entry name" value="RNase_P_CS"/>
</dbReference>
<dbReference type="Proteomes" id="UP001202248">
    <property type="component" value="Unassembled WGS sequence"/>
</dbReference>
<dbReference type="PROSITE" id="PS00648">
    <property type="entry name" value="RIBONUCLEASE_P"/>
    <property type="match status" value="1"/>
</dbReference>